<protein>
    <submittedName>
        <fullName evidence="2">Uncharacterized protein</fullName>
    </submittedName>
</protein>
<evidence type="ECO:0000313" key="2">
    <source>
        <dbReference type="EMBL" id="GAA2497128.1"/>
    </source>
</evidence>
<comment type="caution">
    <text evidence="2">The sequence shown here is derived from an EMBL/GenBank/DDBJ whole genome shotgun (WGS) entry which is preliminary data.</text>
</comment>
<dbReference type="Proteomes" id="UP001501777">
    <property type="component" value="Unassembled WGS sequence"/>
</dbReference>
<sequence>MNYDVVSLVLAFAAVARSYAPDVWFLVRRLLGAGVRVGALALSEQQPPPAPTPPAPASWTEGGHR</sequence>
<evidence type="ECO:0000313" key="3">
    <source>
        <dbReference type="Proteomes" id="UP001501777"/>
    </source>
</evidence>
<gene>
    <name evidence="2" type="ORF">GCM10010276_42760</name>
</gene>
<name>A0ABN3M7J1_STRLO</name>
<organism evidence="2 3">
    <name type="scientific">Streptomyces longisporus</name>
    <dbReference type="NCBI Taxonomy" id="1948"/>
    <lineage>
        <taxon>Bacteria</taxon>
        <taxon>Bacillati</taxon>
        <taxon>Actinomycetota</taxon>
        <taxon>Actinomycetes</taxon>
        <taxon>Kitasatosporales</taxon>
        <taxon>Streptomycetaceae</taxon>
        <taxon>Streptomyces</taxon>
    </lineage>
</organism>
<keyword evidence="3" id="KW-1185">Reference proteome</keyword>
<dbReference type="EMBL" id="BAAASG010000009">
    <property type="protein sequence ID" value="GAA2497128.1"/>
    <property type="molecule type" value="Genomic_DNA"/>
</dbReference>
<feature type="region of interest" description="Disordered" evidence="1">
    <location>
        <begin position="42"/>
        <end position="65"/>
    </location>
</feature>
<feature type="compositionally biased region" description="Pro residues" evidence="1">
    <location>
        <begin position="46"/>
        <end position="56"/>
    </location>
</feature>
<evidence type="ECO:0000256" key="1">
    <source>
        <dbReference type="SAM" id="MobiDB-lite"/>
    </source>
</evidence>
<reference evidence="2 3" key="1">
    <citation type="journal article" date="2019" name="Int. J. Syst. Evol. Microbiol.">
        <title>The Global Catalogue of Microorganisms (GCM) 10K type strain sequencing project: providing services to taxonomists for standard genome sequencing and annotation.</title>
        <authorList>
            <consortium name="The Broad Institute Genomics Platform"/>
            <consortium name="The Broad Institute Genome Sequencing Center for Infectious Disease"/>
            <person name="Wu L."/>
            <person name="Ma J."/>
        </authorList>
    </citation>
    <scope>NUCLEOTIDE SEQUENCE [LARGE SCALE GENOMIC DNA]</scope>
    <source>
        <strain evidence="2 3">JCM 4395</strain>
    </source>
</reference>
<accession>A0ABN3M7J1</accession>
<proteinExistence type="predicted"/>
<dbReference type="RefSeq" id="WP_099932078.1">
    <property type="nucleotide sequence ID" value="NZ_BAAASG010000009.1"/>
</dbReference>